<evidence type="ECO:0000256" key="4">
    <source>
        <dbReference type="ARBA" id="ARBA00022833"/>
    </source>
</evidence>
<dbReference type="PANTHER" id="PTHR11271:SF48">
    <property type="entry name" value="AMIDOHYDROLASE-RELATED DOMAIN-CONTAINING PROTEIN"/>
    <property type="match status" value="1"/>
</dbReference>
<dbReference type="RefSeq" id="WP_068144026.1">
    <property type="nucleotide sequence ID" value="NZ_JBHSCR010000014.1"/>
</dbReference>
<evidence type="ECO:0000256" key="1">
    <source>
        <dbReference type="ARBA" id="ARBA00001947"/>
    </source>
</evidence>
<dbReference type="NCBIfam" id="TIGR02022">
    <property type="entry name" value="hutF"/>
    <property type="match status" value="1"/>
</dbReference>
<protein>
    <submittedName>
        <fullName evidence="6">Formimidoylglutamate deiminase</fullName>
        <ecNumber evidence="6">3.5.3.13</ecNumber>
    </submittedName>
</protein>
<dbReference type="GO" id="GO:0050416">
    <property type="term" value="F:formimidoylglutamate deiminase activity"/>
    <property type="evidence" value="ECO:0007669"/>
    <property type="project" value="UniProtKB-EC"/>
</dbReference>
<dbReference type="InterPro" id="IPR032466">
    <property type="entry name" value="Metal_Hydrolase"/>
</dbReference>
<dbReference type="EMBL" id="JBHSCR010000014">
    <property type="protein sequence ID" value="MFC4349161.1"/>
    <property type="molecule type" value="Genomic_DNA"/>
</dbReference>
<gene>
    <name evidence="6" type="ORF">ACFO5Q_15000</name>
</gene>
<dbReference type="InterPro" id="IPR006680">
    <property type="entry name" value="Amidohydro-rel"/>
</dbReference>
<evidence type="ECO:0000313" key="6">
    <source>
        <dbReference type="EMBL" id="MFC4349161.1"/>
    </source>
</evidence>
<evidence type="ECO:0000256" key="3">
    <source>
        <dbReference type="ARBA" id="ARBA00022801"/>
    </source>
</evidence>
<dbReference type="Gene3D" id="3.20.20.140">
    <property type="entry name" value="Metal-dependent hydrolases"/>
    <property type="match status" value="1"/>
</dbReference>
<dbReference type="SUPFAM" id="SSF51556">
    <property type="entry name" value="Metallo-dependent hydrolases"/>
    <property type="match status" value="1"/>
</dbReference>
<feature type="domain" description="Amidohydrolase-related" evidence="5">
    <location>
        <begin position="48"/>
        <end position="425"/>
    </location>
</feature>
<organism evidence="6 7">
    <name type="scientific">Kordiimonas lipolytica</name>
    <dbReference type="NCBI Taxonomy" id="1662421"/>
    <lineage>
        <taxon>Bacteria</taxon>
        <taxon>Pseudomonadati</taxon>
        <taxon>Pseudomonadota</taxon>
        <taxon>Alphaproteobacteria</taxon>
        <taxon>Kordiimonadales</taxon>
        <taxon>Kordiimonadaceae</taxon>
        <taxon>Kordiimonas</taxon>
    </lineage>
</organism>
<dbReference type="Proteomes" id="UP001595776">
    <property type="component" value="Unassembled WGS sequence"/>
</dbReference>
<dbReference type="InterPro" id="IPR010252">
    <property type="entry name" value="HutF"/>
</dbReference>
<dbReference type="Pfam" id="PF01979">
    <property type="entry name" value="Amidohydro_1"/>
    <property type="match status" value="1"/>
</dbReference>
<sequence>MQKHYFSEGLVGKDWLFDICLTVAPDGMITALESGVKAPAGTPVHGPVLPAMPNLHSHAFQRAFAGLAEFREAGASDFWSWRTAMYHFARHMTPEAVEVIASALYVEMLKAGYSAVGEFHYLHNAHEDQSLVMSEAVLKAADKSGIALTHLPVLYQASDFGGEPPLSGQAPFIHTTDDFTRLLKVLKPRFDGRHRLGLTFHSLRAVPEESFAPAIDAIETLDMKAPIHIHIAEQTREVNACMDWADKRPVEWLLDTQNVDERWCLVHATHVVEAEWRGMAERGCVVGLCPTTEANLGDGIFPAHEFIKAGGRFGVGSDSHISIDAREELRLLEYGQRLARQARTVLTGAEGGHTGEHLWRQAAKGGAQALAQPIGEIAVGKRADLIVLDRSAPMFAGAAYSQIVDALVFSGQSNPITDVMVAGDWIIQDGKHPQEDEIFGRYNETVGRIARLMEEEGA</sequence>
<evidence type="ECO:0000259" key="5">
    <source>
        <dbReference type="Pfam" id="PF01979"/>
    </source>
</evidence>
<dbReference type="NCBIfam" id="NF006684">
    <property type="entry name" value="PRK09229.1-5"/>
    <property type="match status" value="1"/>
</dbReference>
<proteinExistence type="predicted"/>
<dbReference type="Gene3D" id="2.30.40.10">
    <property type="entry name" value="Urease, subunit C, domain 1"/>
    <property type="match status" value="1"/>
</dbReference>
<accession>A0ABV8UD49</accession>
<dbReference type="PANTHER" id="PTHR11271">
    <property type="entry name" value="GUANINE DEAMINASE"/>
    <property type="match status" value="1"/>
</dbReference>
<keyword evidence="3 6" id="KW-0378">Hydrolase</keyword>
<evidence type="ECO:0000256" key="2">
    <source>
        <dbReference type="ARBA" id="ARBA00022723"/>
    </source>
</evidence>
<evidence type="ECO:0000313" key="7">
    <source>
        <dbReference type="Proteomes" id="UP001595776"/>
    </source>
</evidence>
<comment type="caution">
    <text evidence="6">The sequence shown here is derived from an EMBL/GenBank/DDBJ whole genome shotgun (WGS) entry which is preliminary data.</text>
</comment>
<dbReference type="EC" id="3.5.3.13" evidence="6"/>
<dbReference type="InterPro" id="IPR051607">
    <property type="entry name" value="Metallo-dep_hydrolases"/>
</dbReference>
<dbReference type="InterPro" id="IPR011059">
    <property type="entry name" value="Metal-dep_hydrolase_composite"/>
</dbReference>
<name>A0ABV8UD49_9PROT</name>
<comment type="cofactor">
    <cofactor evidence="1">
        <name>Zn(2+)</name>
        <dbReference type="ChEBI" id="CHEBI:29105"/>
    </cofactor>
</comment>
<keyword evidence="7" id="KW-1185">Reference proteome</keyword>
<dbReference type="SUPFAM" id="SSF51338">
    <property type="entry name" value="Composite domain of metallo-dependent hydrolases"/>
    <property type="match status" value="1"/>
</dbReference>
<reference evidence="7" key="1">
    <citation type="journal article" date="2019" name="Int. J. Syst. Evol. Microbiol.">
        <title>The Global Catalogue of Microorganisms (GCM) 10K type strain sequencing project: providing services to taxonomists for standard genome sequencing and annotation.</title>
        <authorList>
            <consortium name="The Broad Institute Genomics Platform"/>
            <consortium name="The Broad Institute Genome Sequencing Center for Infectious Disease"/>
            <person name="Wu L."/>
            <person name="Ma J."/>
        </authorList>
    </citation>
    <scope>NUCLEOTIDE SEQUENCE [LARGE SCALE GENOMIC DNA]</scope>
    <source>
        <strain evidence="7">CGMCC 1.15304</strain>
    </source>
</reference>
<keyword evidence="2" id="KW-0479">Metal-binding</keyword>
<keyword evidence="4" id="KW-0862">Zinc</keyword>